<gene>
    <name evidence="2" type="ORF">THAOC_30409</name>
</gene>
<evidence type="ECO:0000256" key="1">
    <source>
        <dbReference type="SAM" id="MobiDB-lite"/>
    </source>
</evidence>
<dbReference type="EMBL" id="AGNL01043442">
    <property type="protein sequence ID" value="EJK50564.1"/>
    <property type="molecule type" value="Genomic_DNA"/>
</dbReference>
<keyword evidence="3" id="KW-1185">Reference proteome</keyword>
<feature type="non-terminal residue" evidence="2">
    <location>
        <position position="49"/>
    </location>
</feature>
<evidence type="ECO:0000313" key="3">
    <source>
        <dbReference type="Proteomes" id="UP000266841"/>
    </source>
</evidence>
<comment type="caution">
    <text evidence="2">The sequence shown here is derived from an EMBL/GenBank/DDBJ whole genome shotgun (WGS) entry which is preliminary data.</text>
</comment>
<name>K0REA1_THAOC</name>
<evidence type="ECO:0000313" key="2">
    <source>
        <dbReference type="EMBL" id="EJK50564.1"/>
    </source>
</evidence>
<dbReference type="AlphaFoldDB" id="K0REA1"/>
<dbReference type="Proteomes" id="UP000266841">
    <property type="component" value="Unassembled WGS sequence"/>
</dbReference>
<reference evidence="2 3" key="1">
    <citation type="journal article" date="2012" name="Genome Biol.">
        <title>Genome and low-iron response of an oceanic diatom adapted to chronic iron limitation.</title>
        <authorList>
            <person name="Lommer M."/>
            <person name="Specht M."/>
            <person name="Roy A.S."/>
            <person name="Kraemer L."/>
            <person name="Andreson R."/>
            <person name="Gutowska M.A."/>
            <person name="Wolf J."/>
            <person name="Bergner S.V."/>
            <person name="Schilhabel M.B."/>
            <person name="Klostermeier U.C."/>
            <person name="Beiko R.G."/>
            <person name="Rosenstiel P."/>
            <person name="Hippler M."/>
            <person name="Laroche J."/>
        </authorList>
    </citation>
    <scope>NUCLEOTIDE SEQUENCE [LARGE SCALE GENOMIC DNA]</scope>
    <source>
        <strain evidence="2 3">CCMP1005</strain>
    </source>
</reference>
<feature type="region of interest" description="Disordered" evidence="1">
    <location>
        <begin position="1"/>
        <end position="35"/>
    </location>
</feature>
<accession>K0REA1</accession>
<sequence length="49" mass="5493">MAPPKPKAAAATARDFAKRPKAKVGKRAPEEAQFNRHVVQDRERLRPIS</sequence>
<protein>
    <submittedName>
        <fullName evidence="2">Uncharacterized protein</fullName>
    </submittedName>
</protein>
<organism evidence="2 3">
    <name type="scientific">Thalassiosira oceanica</name>
    <name type="common">Marine diatom</name>
    <dbReference type="NCBI Taxonomy" id="159749"/>
    <lineage>
        <taxon>Eukaryota</taxon>
        <taxon>Sar</taxon>
        <taxon>Stramenopiles</taxon>
        <taxon>Ochrophyta</taxon>
        <taxon>Bacillariophyta</taxon>
        <taxon>Coscinodiscophyceae</taxon>
        <taxon>Thalassiosirophycidae</taxon>
        <taxon>Thalassiosirales</taxon>
        <taxon>Thalassiosiraceae</taxon>
        <taxon>Thalassiosira</taxon>
    </lineage>
</organism>
<proteinExistence type="predicted"/>